<organism evidence="1 2">
    <name type="scientific">Fulvivirga sediminis</name>
    <dbReference type="NCBI Taxonomy" id="2803949"/>
    <lineage>
        <taxon>Bacteria</taxon>
        <taxon>Pseudomonadati</taxon>
        <taxon>Bacteroidota</taxon>
        <taxon>Cytophagia</taxon>
        <taxon>Cytophagales</taxon>
        <taxon>Fulvivirgaceae</taxon>
        <taxon>Fulvivirga</taxon>
    </lineage>
</organism>
<dbReference type="PANTHER" id="PTHR18964">
    <property type="entry name" value="ROK (REPRESSOR, ORF, KINASE) FAMILY"/>
    <property type="match status" value="1"/>
</dbReference>
<dbReference type="RefSeq" id="WP_202243656.1">
    <property type="nucleotide sequence ID" value="NZ_JAESIY010000003.1"/>
</dbReference>
<dbReference type="Gene3D" id="3.30.420.40">
    <property type="match status" value="2"/>
</dbReference>
<dbReference type="PANTHER" id="PTHR18964:SF146">
    <property type="entry name" value="POLYPHOSPHATE GLUCOKINASE"/>
    <property type="match status" value="1"/>
</dbReference>
<dbReference type="Pfam" id="PF00480">
    <property type="entry name" value="ROK"/>
    <property type="match status" value="1"/>
</dbReference>
<dbReference type="AlphaFoldDB" id="A0A937F567"/>
<proteinExistence type="predicted"/>
<dbReference type="EMBL" id="JAESIY010000003">
    <property type="protein sequence ID" value="MBL3655970.1"/>
    <property type="molecule type" value="Genomic_DNA"/>
</dbReference>
<reference evidence="1" key="1">
    <citation type="submission" date="2021-01" db="EMBL/GenBank/DDBJ databases">
        <title>Fulvivirga kasyanovii gen. nov., sp nov., a novel member of the phylum Bacteroidetes isolated from seawater in a mussel farm.</title>
        <authorList>
            <person name="Zhao L.-H."/>
            <person name="Wang Z.-J."/>
        </authorList>
    </citation>
    <scope>NUCLEOTIDE SEQUENCE</scope>
    <source>
        <strain evidence="1">2943</strain>
    </source>
</reference>
<evidence type="ECO:0000313" key="1">
    <source>
        <dbReference type="EMBL" id="MBL3655970.1"/>
    </source>
</evidence>
<evidence type="ECO:0000313" key="2">
    <source>
        <dbReference type="Proteomes" id="UP000659388"/>
    </source>
</evidence>
<dbReference type="NCBIfam" id="NF045942">
    <property type="entry name" value="PolPhglucPhase"/>
    <property type="match status" value="1"/>
</dbReference>
<comment type="caution">
    <text evidence="1">The sequence shown here is derived from an EMBL/GenBank/DDBJ whole genome shotgun (WGS) entry which is preliminary data.</text>
</comment>
<dbReference type="InterPro" id="IPR000600">
    <property type="entry name" value="ROK"/>
</dbReference>
<gene>
    <name evidence="1" type="ORF">JL102_07505</name>
</gene>
<dbReference type="CDD" id="cd24058">
    <property type="entry name" value="ASKHA_NBD_ROK_PPGK"/>
    <property type="match status" value="1"/>
</dbReference>
<dbReference type="Proteomes" id="UP000659388">
    <property type="component" value="Unassembled WGS sequence"/>
</dbReference>
<dbReference type="SUPFAM" id="SSF53067">
    <property type="entry name" value="Actin-like ATPase domain"/>
    <property type="match status" value="1"/>
</dbReference>
<dbReference type="InterPro" id="IPR043129">
    <property type="entry name" value="ATPase_NBD"/>
</dbReference>
<keyword evidence="2" id="KW-1185">Reference proteome</keyword>
<name>A0A937F567_9BACT</name>
<accession>A0A937F567</accession>
<protein>
    <submittedName>
        <fullName evidence="1">ROK family protein</fullName>
    </submittedName>
</protein>
<sequence length="248" mass="27215">MEILGIDIGGSGIKGAIVDTTAGKIISDRFRIDTPQPSTPSEVAKVIKEIVNHFNWVDDVGCAFPTVVNRGKAMYSSNLDKSWKGVQIDDLFSEYCDDLKFTVINDADAAGIAEMRYGAGRNKSGLVMTITIGTGLGSGVFYNGELIPNFELGRMFGKNGKVIERYSADSARKRKNLSYSAWGKRLNFFLQHIERVFSPDYIILGGGVSKKIHLYRKKIKIETPYSVSEKLNNAGIIGAAVNAALRHK</sequence>